<comment type="caution">
    <text evidence="2">The sequence shown here is derived from an EMBL/GenBank/DDBJ whole genome shotgun (WGS) entry which is preliminary data.</text>
</comment>
<evidence type="ECO:0000259" key="1">
    <source>
        <dbReference type="Pfam" id="PF05099"/>
    </source>
</evidence>
<dbReference type="InterPro" id="IPR029024">
    <property type="entry name" value="TerB-like"/>
</dbReference>
<proteinExistence type="predicted"/>
<dbReference type="AlphaFoldDB" id="A0A918MUW0"/>
<sequence>MLKAMLDLFKESSDNDQETHTVELATATLFSEIIRADRDIQQAELDTYREKLAAQFGLSDHELDTLMQEGQEMAEDAVDFVQFTQVINEKCSNEQKITILKGLWQVAYADNEIAPIEEHTVRRIADLLYIPHSQFIKTKLDVTGE</sequence>
<evidence type="ECO:0000313" key="3">
    <source>
        <dbReference type="Proteomes" id="UP000631300"/>
    </source>
</evidence>
<gene>
    <name evidence="2" type="ORF">GCM10007391_03600</name>
</gene>
<evidence type="ECO:0000313" key="2">
    <source>
        <dbReference type="EMBL" id="GGW74797.1"/>
    </source>
</evidence>
<dbReference type="SUPFAM" id="SSF158682">
    <property type="entry name" value="TerB-like"/>
    <property type="match status" value="1"/>
</dbReference>
<dbReference type="Pfam" id="PF05099">
    <property type="entry name" value="TerB"/>
    <property type="match status" value="1"/>
</dbReference>
<feature type="domain" description="Co-chaperone DjlA N-terminal" evidence="1">
    <location>
        <begin position="23"/>
        <end position="139"/>
    </location>
</feature>
<reference evidence="2" key="2">
    <citation type="submission" date="2020-09" db="EMBL/GenBank/DDBJ databases">
        <authorList>
            <person name="Sun Q."/>
            <person name="Kim S."/>
        </authorList>
    </citation>
    <scope>NUCLEOTIDE SEQUENCE</scope>
    <source>
        <strain evidence="2">KCTC 22164</strain>
    </source>
</reference>
<keyword evidence="3" id="KW-1185">Reference proteome</keyword>
<reference evidence="2" key="1">
    <citation type="journal article" date="2014" name="Int. J. Syst. Evol. Microbiol.">
        <title>Complete genome sequence of Corynebacterium casei LMG S-19264T (=DSM 44701T), isolated from a smear-ripened cheese.</title>
        <authorList>
            <consortium name="US DOE Joint Genome Institute (JGI-PGF)"/>
            <person name="Walter F."/>
            <person name="Albersmeier A."/>
            <person name="Kalinowski J."/>
            <person name="Ruckert C."/>
        </authorList>
    </citation>
    <scope>NUCLEOTIDE SEQUENCE</scope>
    <source>
        <strain evidence="2">KCTC 22164</strain>
    </source>
</reference>
<accession>A0A918MUW0</accession>
<dbReference type="InterPro" id="IPR007791">
    <property type="entry name" value="DjlA_N"/>
</dbReference>
<dbReference type="EMBL" id="BMXP01000001">
    <property type="protein sequence ID" value="GGW74797.1"/>
    <property type="molecule type" value="Genomic_DNA"/>
</dbReference>
<dbReference type="Proteomes" id="UP000631300">
    <property type="component" value="Unassembled WGS sequence"/>
</dbReference>
<dbReference type="CDD" id="cd07313">
    <property type="entry name" value="terB_like_2"/>
    <property type="match status" value="1"/>
</dbReference>
<organism evidence="2 3">
    <name type="scientific">Alteromonas halophila</name>
    <dbReference type="NCBI Taxonomy" id="516698"/>
    <lineage>
        <taxon>Bacteria</taxon>
        <taxon>Pseudomonadati</taxon>
        <taxon>Pseudomonadota</taxon>
        <taxon>Gammaproteobacteria</taxon>
        <taxon>Alteromonadales</taxon>
        <taxon>Alteromonadaceae</taxon>
        <taxon>Alteromonas/Salinimonas group</taxon>
        <taxon>Alteromonas</taxon>
    </lineage>
</organism>
<name>A0A918MUW0_9ALTE</name>
<dbReference type="RefSeq" id="WP_189403372.1">
    <property type="nucleotide sequence ID" value="NZ_BMXP01000001.1"/>
</dbReference>
<dbReference type="Gene3D" id="1.10.3680.10">
    <property type="entry name" value="TerB-like"/>
    <property type="match status" value="1"/>
</dbReference>
<protein>
    <recommendedName>
        <fullName evidence="1">Co-chaperone DjlA N-terminal domain-containing protein</fullName>
    </recommendedName>
</protein>